<dbReference type="Proteomes" id="UP000297703">
    <property type="component" value="Unassembled WGS sequence"/>
</dbReference>
<dbReference type="GO" id="GO:0032259">
    <property type="term" value="P:methylation"/>
    <property type="evidence" value="ECO:0007669"/>
    <property type="project" value="UniProtKB-KW"/>
</dbReference>
<reference evidence="2 3" key="2">
    <citation type="submission" date="2019-04" db="EMBL/GenBank/DDBJ databases">
        <title>The genome sequence of big-headed turtle.</title>
        <authorList>
            <person name="Gong S."/>
        </authorList>
    </citation>
    <scope>NUCLEOTIDE SEQUENCE [LARGE SCALE GENOMIC DNA]</scope>
    <source>
        <strain evidence="2">DO16091913</strain>
        <tissue evidence="2">Muscle</tissue>
    </source>
</reference>
<evidence type="ECO:0000256" key="1">
    <source>
        <dbReference type="SAM" id="MobiDB-lite"/>
    </source>
</evidence>
<keyword evidence="2" id="KW-0808">Transferase</keyword>
<evidence type="ECO:0000313" key="2">
    <source>
        <dbReference type="EMBL" id="TFK06499.1"/>
    </source>
</evidence>
<proteinExistence type="predicted"/>
<reference evidence="2 3" key="1">
    <citation type="submission" date="2019-04" db="EMBL/GenBank/DDBJ databases">
        <title>Draft genome of the big-headed turtle Platysternon megacephalum.</title>
        <authorList>
            <person name="Gong S."/>
        </authorList>
    </citation>
    <scope>NUCLEOTIDE SEQUENCE [LARGE SCALE GENOMIC DNA]</scope>
    <source>
        <strain evidence="2">DO16091913</strain>
        <tissue evidence="2">Muscle</tissue>
    </source>
</reference>
<keyword evidence="3" id="KW-1185">Reference proteome</keyword>
<dbReference type="AlphaFoldDB" id="A0A4D9E806"/>
<dbReference type="EMBL" id="QXTE01000096">
    <property type="protein sequence ID" value="TFK06499.1"/>
    <property type="molecule type" value="Genomic_DNA"/>
</dbReference>
<gene>
    <name evidence="2" type="ORF">DR999_PMT10812</name>
</gene>
<dbReference type="GO" id="GO:0008168">
    <property type="term" value="F:methyltransferase activity"/>
    <property type="evidence" value="ECO:0007669"/>
    <property type="project" value="UniProtKB-KW"/>
</dbReference>
<organism evidence="2 3">
    <name type="scientific">Platysternon megacephalum</name>
    <name type="common">big-headed turtle</name>
    <dbReference type="NCBI Taxonomy" id="55544"/>
    <lineage>
        <taxon>Eukaryota</taxon>
        <taxon>Metazoa</taxon>
        <taxon>Chordata</taxon>
        <taxon>Craniata</taxon>
        <taxon>Vertebrata</taxon>
        <taxon>Euteleostomi</taxon>
        <taxon>Archelosauria</taxon>
        <taxon>Testudinata</taxon>
        <taxon>Testudines</taxon>
        <taxon>Cryptodira</taxon>
        <taxon>Durocryptodira</taxon>
        <taxon>Testudinoidea</taxon>
        <taxon>Platysternidae</taxon>
        <taxon>Platysternon</taxon>
    </lineage>
</organism>
<evidence type="ECO:0000313" key="3">
    <source>
        <dbReference type="Proteomes" id="UP000297703"/>
    </source>
</evidence>
<sequence length="111" mass="11871">MARWADGAWIGQQQETTGRDVTLCRAVISPGWKQVIEEGGSSWDFLILKPVDVCRHHEATAEPRASGSAVRGWNGQGDRGALAEQDMRSPGQWGGGGGLKVRRTEGALGSV</sequence>
<comment type="caution">
    <text evidence="2">The sequence shown here is derived from an EMBL/GenBank/DDBJ whole genome shotgun (WGS) entry which is preliminary data.</text>
</comment>
<feature type="region of interest" description="Disordered" evidence="1">
    <location>
        <begin position="60"/>
        <end position="111"/>
    </location>
</feature>
<accession>A0A4D9E806</accession>
<keyword evidence="2" id="KW-0489">Methyltransferase</keyword>
<protein>
    <submittedName>
        <fullName evidence="2">Histone-lysine N-methyltransferase SETD2</fullName>
    </submittedName>
</protein>
<name>A0A4D9E806_9SAUR</name>